<dbReference type="EMBL" id="LMVM01000033">
    <property type="protein sequence ID" value="PAV03939.1"/>
    <property type="molecule type" value="Genomic_DNA"/>
</dbReference>
<dbReference type="Pfam" id="PF00011">
    <property type="entry name" value="HSP20"/>
    <property type="match status" value="1"/>
</dbReference>
<gene>
    <name evidence="4" type="ORF">ASJ80_02680</name>
</gene>
<accession>A0A2A2H3E9</accession>
<dbReference type="Gene3D" id="2.60.40.790">
    <property type="match status" value="1"/>
</dbReference>
<dbReference type="InterPro" id="IPR002068">
    <property type="entry name" value="A-crystallin/Hsp20_dom"/>
</dbReference>
<sequence length="151" mass="17592">MHDRRYRKRTILDRKGLIERMLEDTSRTIDSMKQDLERSVVDYTFVPGKDIIETDESVIVHVDLPGINKEDIELNLTETKLKVKADFNIELEVEHGNYITLHDRKSGVMRRTVRFPKKVIPNEAEATFEHGVLTVEAPKLEKEESFSVKIK</sequence>
<evidence type="ECO:0000256" key="1">
    <source>
        <dbReference type="PROSITE-ProRule" id="PRU00285"/>
    </source>
</evidence>
<reference evidence="4 5" key="1">
    <citation type="journal article" date="2017" name="BMC Genomics">
        <title>Genomic analysis of methanogenic archaea reveals a shift towards energy conservation.</title>
        <authorList>
            <person name="Gilmore S.P."/>
            <person name="Henske J.K."/>
            <person name="Sexton J.A."/>
            <person name="Solomon K.V."/>
            <person name="Seppala S."/>
            <person name="Yoo J.I."/>
            <person name="Huyett L.M."/>
            <person name="Pressman A."/>
            <person name="Cogan J.Z."/>
            <person name="Kivenson V."/>
            <person name="Peng X."/>
            <person name="Tan Y."/>
            <person name="Valentine D.L."/>
            <person name="O'Malley M.A."/>
        </authorList>
    </citation>
    <scope>NUCLEOTIDE SEQUENCE [LARGE SCALE GENOMIC DNA]</scope>
    <source>
        <strain evidence="4 5">M.o.H.</strain>
    </source>
</reference>
<organism evidence="4 5">
    <name type="scientific">Methanobacterium bryantii</name>
    <dbReference type="NCBI Taxonomy" id="2161"/>
    <lineage>
        <taxon>Archaea</taxon>
        <taxon>Methanobacteriati</taxon>
        <taxon>Methanobacteriota</taxon>
        <taxon>Methanomada group</taxon>
        <taxon>Methanobacteria</taxon>
        <taxon>Methanobacteriales</taxon>
        <taxon>Methanobacteriaceae</taxon>
        <taxon>Methanobacterium</taxon>
    </lineage>
</organism>
<dbReference type="Proteomes" id="UP000217784">
    <property type="component" value="Unassembled WGS sequence"/>
</dbReference>
<dbReference type="RefSeq" id="WP_069584090.1">
    <property type="nucleotide sequence ID" value="NZ_LMVM01000033.1"/>
</dbReference>
<feature type="domain" description="SHSP" evidence="3">
    <location>
        <begin position="40"/>
        <end position="151"/>
    </location>
</feature>
<dbReference type="CDD" id="cd06464">
    <property type="entry name" value="ACD_sHsps-like"/>
    <property type="match status" value="1"/>
</dbReference>
<evidence type="ECO:0000313" key="4">
    <source>
        <dbReference type="EMBL" id="PAV03939.1"/>
    </source>
</evidence>
<name>A0A2A2H3E9_METBR</name>
<dbReference type="AlphaFoldDB" id="A0A2A2H3E9"/>
<keyword evidence="5" id="KW-1185">Reference proteome</keyword>
<evidence type="ECO:0000313" key="5">
    <source>
        <dbReference type="Proteomes" id="UP000217784"/>
    </source>
</evidence>
<evidence type="ECO:0000256" key="2">
    <source>
        <dbReference type="RuleBase" id="RU003616"/>
    </source>
</evidence>
<proteinExistence type="inferred from homology"/>
<dbReference type="PANTHER" id="PTHR11527">
    <property type="entry name" value="HEAT-SHOCK PROTEIN 20 FAMILY MEMBER"/>
    <property type="match status" value="1"/>
</dbReference>
<dbReference type="SUPFAM" id="SSF49764">
    <property type="entry name" value="HSP20-like chaperones"/>
    <property type="match status" value="1"/>
</dbReference>
<comment type="similarity">
    <text evidence="1 2">Belongs to the small heat shock protein (HSP20) family.</text>
</comment>
<comment type="caution">
    <text evidence="4">The sequence shown here is derived from an EMBL/GenBank/DDBJ whole genome shotgun (WGS) entry which is preliminary data.</text>
</comment>
<dbReference type="OrthoDB" id="198277at2157"/>
<protein>
    <submittedName>
        <fullName evidence="4">Heat-shock protein Hsp20</fullName>
    </submittedName>
</protein>
<dbReference type="PROSITE" id="PS01031">
    <property type="entry name" value="SHSP"/>
    <property type="match status" value="1"/>
</dbReference>
<dbReference type="InterPro" id="IPR008978">
    <property type="entry name" value="HSP20-like_chaperone"/>
</dbReference>
<dbReference type="InterPro" id="IPR031107">
    <property type="entry name" value="Small_HSP"/>
</dbReference>
<evidence type="ECO:0000259" key="3">
    <source>
        <dbReference type="PROSITE" id="PS01031"/>
    </source>
</evidence>